<keyword evidence="5" id="KW-0732">Signal</keyword>
<dbReference type="GO" id="GO:0004650">
    <property type="term" value="F:polygalacturonase activity"/>
    <property type="evidence" value="ECO:0007669"/>
    <property type="project" value="InterPro"/>
</dbReference>
<organism evidence="6 7">
    <name type="scientific">Nibricoccus aquaticus</name>
    <dbReference type="NCBI Taxonomy" id="2576891"/>
    <lineage>
        <taxon>Bacteria</taxon>
        <taxon>Pseudomonadati</taxon>
        <taxon>Verrucomicrobiota</taxon>
        <taxon>Opitutia</taxon>
        <taxon>Opitutales</taxon>
        <taxon>Opitutaceae</taxon>
        <taxon>Nibricoccus</taxon>
    </lineage>
</organism>
<dbReference type="InterPro" id="IPR006626">
    <property type="entry name" value="PbH1"/>
</dbReference>
<name>A0A290QCY0_9BACT</name>
<evidence type="ECO:0000313" key="7">
    <source>
        <dbReference type="Proteomes" id="UP000217265"/>
    </source>
</evidence>
<dbReference type="Pfam" id="PF00295">
    <property type="entry name" value="Glyco_hydro_28"/>
    <property type="match status" value="1"/>
</dbReference>
<comment type="similarity">
    <text evidence="1 4">Belongs to the glycosyl hydrolase 28 family.</text>
</comment>
<feature type="signal peptide" evidence="5">
    <location>
        <begin position="1"/>
        <end position="26"/>
    </location>
</feature>
<dbReference type="SMART" id="SM00710">
    <property type="entry name" value="PbH1"/>
    <property type="match status" value="4"/>
</dbReference>
<evidence type="ECO:0000256" key="4">
    <source>
        <dbReference type="RuleBase" id="RU361169"/>
    </source>
</evidence>
<keyword evidence="7" id="KW-1185">Reference proteome</keyword>
<evidence type="ECO:0000256" key="5">
    <source>
        <dbReference type="SAM" id="SignalP"/>
    </source>
</evidence>
<dbReference type="Proteomes" id="UP000217265">
    <property type="component" value="Chromosome"/>
</dbReference>
<dbReference type="InterPro" id="IPR011050">
    <property type="entry name" value="Pectin_lyase_fold/virulence"/>
</dbReference>
<dbReference type="RefSeq" id="WP_096055738.1">
    <property type="nucleotide sequence ID" value="NZ_CP023344.1"/>
</dbReference>
<accession>A0A290QCY0</accession>
<dbReference type="SUPFAM" id="SSF51126">
    <property type="entry name" value="Pectin lyase-like"/>
    <property type="match status" value="1"/>
</dbReference>
<dbReference type="InterPro" id="IPR012334">
    <property type="entry name" value="Pectin_lyas_fold"/>
</dbReference>
<sequence>MRTPSPARNRLISLCCATLVAFSAVAVTSAQNSAPAVSPAASAADSSLTAAYWAEADVILARIQAPAFPARDFVITAAEFGAVADGKTLATAAIRKAIEAAHAAGGGRVVIPAGVFATGAIHLKSNVNLHVSEGATLAFSTDPKDYLPAVFTRWEGMECMGYSPLIYAFEQENIAVTGKGILDGRATTQNWWPWKGNAEGGWKKGMPHQAEARKKLEEMCDAGVPVEKRLFAEGSYLRPMFIQPYRSKNVLIEGVTILNSPMWEIHPVLCTNVTVRGVKIKTHGPNNDGCNPESSKDVLIEDTIFDTGDDCIAIKSGRNTDGRRLNIPSENIIIRNCKMVEGHGGVVIGSEISGGARNVFVENCEMSSPELDRALRFKTNSHRGGTIENVYVRNVKVGQVKQAVILADFFYEEGDTGKFDPILRNVVVENLTAGKAPHALFLRGYARTPIGSIKLINCRFEGVTKPSVISHVASIEMINCFENTGAKTDEWGNPLK</sequence>
<feature type="chain" id="PRO_5013352960" evidence="5">
    <location>
        <begin position="27"/>
        <end position="496"/>
    </location>
</feature>
<dbReference type="AlphaFoldDB" id="A0A290QCY0"/>
<dbReference type="PANTHER" id="PTHR31339:SF9">
    <property type="entry name" value="PLASMIN AND FIBRONECTIN-BINDING PROTEIN A"/>
    <property type="match status" value="1"/>
</dbReference>
<dbReference type="InterPro" id="IPR051801">
    <property type="entry name" value="GH28_Enzymes"/>
</dbReference>
<reference evidence="6 7" key="1">
    <citation type="submission" date="2017-09" db="EMBL/GenBank/DDBJ databases">
        <title>Complete genome sequence of Verrucomicrobial strain HZ-65, isolated from freshwater.</title>
        <authorList>
            <person name="Choi A."/>
        </authorList>
    </citation>
    <scope>NUCLEOTIDE SEQUENCE [LARGE SCALE GENOMIC DNA]</scope>
    <source>
        <strain evidence="6 7">HZ-65</strain>
    </source>
</reference>
<evidence type="ECO:0000313" key="6">
    <source>
        <dbReference type="EMBL" id="ATC64106.1"/>
    </source>
</evidence>
<evidence type="ECO:0000256" key="3">
    <source>
        <dbReference type="ARBA" id="ARBA00023295"/>
    </source>
</evidence>
<keyword evidence="2 4" id="KW-0378">Hydrolase</keyword>
<dbReference type="PROSITE" id="PS00502">
    <property type="entry name" value="POLYGALACTURONASE"/>
    <property type="match status" value="1"/>
</dbReference>
<dbReference type="PANTHER" id="PTHR31339">
    <property type="entry name" value="PECTIN LYASE-RELATED"/>
    <property type="match status" value="1"/>
</dbReference>
<keyword evidence="3 4" id="KW-0326">Glycosidase</keyword>
<evidence type="ECO:0000256" key="2">
    <source>
        <dbReference type="ARBA" id="ARBA00022801"/>
    </source>
</evidence>
<proteinExistence type="inferred from homology"/>
<dbReference type="KEGG" id="vbh:CMV30_09150"/>
<protein>
    <submittedName>
        <fullName evidence="6">Glycoside hydrolase</fullName>
    </submittedName>
</protein>
<dbReference type="Gene3D" id="2.160.20.10">
    <property type="entry name" value="Single-stranded right-handed beta-helix, Pectin lyase-like"/>
    <property type="match status" value="1"/>
</dbReference>
<dbReference type="InterPro" id="IPR000743">
    <property type="entry name" value="Glyco_hydro_28"/>
</dbReference>
<evidence type="ECO:0000256" key="1">
    <source>
        <dbReference type="ARBA" id="ARBA00008834"/>
    </source>
</evidence>
<dbReference type="GO" id="GO:0005975">
    <property type="term" value="P:carbohydrate metabolic process"/>
    <property type="evidence" value="ECO:0007669"/>
    <property type="project" value="InterPro"/>
</dbReference>
<dbReference type="OrthoDB" id="182481at2"/>
<gene>
    <name evidence="6" type="ORF">CMV30_09150</name>
</gene>
<dbReference type="EMBL" id="CP023344">
    <property type="protein sequence ID" value="ATC64106.1"/>
    <property type="molecule type" value="Genomic_DNA"/>
</dbReference>